<sequence length="165" mass="17646">MEAAAAASDPGSSTPDILSRESKAASSSPFATSRAPPAPGATGIGETQPPLGNSCPASQKASAEAMKLQAPRDSLQLEHEQKLAEIRMREKQALAQLEKEAYRGQMELLAAEEQQKTHQMQQETARLQLQIKTKQNTLSPGEGSGCCKRGLLSLLSRDLLLLPLL</sequence>
<name>M7BZG6_CHEMY</name>
<evidence type="ECO:0000256" key="1">
    <source>
        <dbReference type="SAM" id="Coils"/>
    </source>
</evidence>
<evidence type="ECO:0000313" key="4">
    <source>
        <dbReference type="Proteomes" id="UP000031443"/>
    </source>
</evidence>
<dbReference type="EMBL" id="KB535798">
    <property type="protein sequence ID" value="EMP33502.1"/>
    <property type="molecule type" value="Genomic_DNA"/>
</dbReference>
<accession>M7BZG6</accession>
<evidence type="ECO:0000256" key="2">
    <source>
        <dbReference type="SAM" id="MobiDB-lite"/>
    </source>
</evidence>
<keyword evidence="1" id="KW-0175">Coiled coil</keyword>
<dbReference type="AlphaFoldDB" id="M7BZG6"/>
<gene>
    <name evidence="3" type="ORF">UY3_09352</name>
</gene>
<feature type="region of interest" description="Disordered" evidence="2">
    <location>
        <begin position="1"/>
        <end position="72"/>
    </location>
</feature>
<protein>
    <submittedName>
        <fullName evidence="3">Uncharacterized protein</fullName>
    </submittedName>
</protein>
<organism evidence="3 4">
    <name type="scientific">Chelonia mydas</name>
    <name type="common">Green sea-turtle</name>
    <name type="synonym">Chelonia agassizi</name>
    <dbReference type="NCBI Taxonomy" id="8469"/>
    <lineage>
        <taxon>Eukaryota</taxon>
        <taxon>Metazoa</taxon>
        <taxon>Chordata</taxon>
        <taxon>Craniata</taxon>
        <taxon>Vertebrata</taxon>
        <taxon>Euteleostomi</taxon>
        <taxon>Archelosauria</taxon>
        <taxon>Testudinata</taxon>
        <taxon>Testudines</taxon>
        <taxon>Cryptodira</taxon>
        <taxon>Durocryptodira</taxon>
        <taxon>Americhelydia</taxon>
        <taxon>Chelonioidea</taxon>
        <taxon>Cheloniidae</taxon>
        <taxon>Chelonia</taxon>
    </lineage>
</organism>
<proteinExistence type="predicted"/>
<feature type="coiled-coil region" evidence="1">
    <location>
        <begin position="80"/>
        <end position="114"/>
    </location>
</feature>
<keyword evidence="4" id="KW-1185">Reference proteome</keyword>
<evidence type="ECO:0000313" key="3">
    <source>
        <dbReference type="EMBL" id="EMP33502.1"/>
    </source>
</evidence>
<dbReference type="Proteomes" id="UP000031443">
    <property type="component" value="Unassembled WGS sequence"/>
</dbReference>
<reference evidence="4" key="1">
    <citation type="journal article" date="2013" name="Nat. Genet.">
        <title>The draft genomes of soft-shell turtle and green sea turtle yield insights into the development and evolution of the turtle-specific body plan.</title>
        <authorList>
            <person name="Wang Z."/>
            <person name="Pascual-Anaya J."/>
            <person name="Zadissa A."/>
            <person name="Li W."/>
            <person name="Niimura Y."/>
            <person name="Huang Z."/>
            <person name="Li C."/>
            <person name="White S."/>
            <person name="Xiong Z."/>
            <person name="Fang D."/>
            <person name="Wang B."/>
            <person name="Ming Y."/>
            <person name="Chen Y."/>
            <person name="Zheng Y."/>
            <person name="Kuraku S."/>
            <person name="Pignatelli M."/>
            <person name="Herrero J."/>
            <person name="Beal K."/>
            <person name="Nozawa M."/>
            <person name="Li Q."/>
            <person name="Wang J."/>
            <person name="Zhang H."/>
            <person name="Yu L."/>
            <person name="Shigenobu S."/>
            <person name="Wang J."/>
            <person name="Liu J."/>
            <person name="Flicek P."/>
            <person name="Searle S."/>
            <person name="Wang J."/>
            <person name="Kuratani S."/>
            <person name="Yin Y."/>
            <person name="Aken B."/>
            <person name="Zhang G."/>
            <person name="Irie N."/>
        </authorList>
    </citation>
    <scope>NUCLEOTIDE SEQUENCE [LARGE SCALE GENOMIC DNA]</scope>
</reference>